<keyword evidence="1" id="KW-0812">Transmembrane</keyword>
<evidence type="ECO:0000313" key="3">
    <source>
        <dbReference type="Proteomes" id="UP001201273"/>
    </source>
</evidence>
<proteinExistence type="predicted"/>
<keyword evidence="1" id="KW-0472">Membrane</keyword>
<keyword evidence="3" id="KW-1185">Reference proteome</keyword>
<accession>A0ABS8WA58</accession>
<evidence type="ECO:0000256" key="1">
    <source>
        <dbReference type="SAM" id="Phobius"/>
    </source>
</evidence>
<reference evidence="2 3" key="1">
    <citation type="journal article" date="2022" name="Environ. Microbiol. Rep.">
        <title>Eco-phylogenetic analyses reveal divergent evolution of vitamin B12 metabolism in the marine bacterial family 'Psychromonadaceae'.</title>
        <authorList>
            <person name="Jin X."/>
            <person name="Yang Y."/>
            <person name="Cao H."/>
            <person name="Gao B."/>
            <person name="Zhao Z."/>
        </authorList>
    </citation>
    <scope>NUCLEOTIDE SEQUENCE [LARGE SCALE GENOMIC DNA]</scope>
    <source>
        <strain evidence="2 3">MKS20</strain>
    </source>
</reference>
<evidence type="ECO:0008006" key="4">
    <source>
        <dbReference type="Google" id="ProtNLM"/>
    </source>
</evidence>
<organism evidence="2 3">
    <name type="scientific">Motilimonas cestriensis</name>
    <dbReference type="NCBI Taxonomy" id="2742685"/>
    <lineage>
        <taxon>Bacteria</taxon>
        <taxon>Pseudomonadati</taxon>
        <taxon>Pseudomonadota</taxon>
        <taxon>Gammaproteobacteria</taxon>
        <taxon>Alteromonadales</taxon>
        <taxon>Alteromonadales genera incertae sedis</taxon>
        <taxon>Motilimonas</taxon>
    </lineage>
</organism>
<keyword evidence="1" id="KW-1133">Transmembrane helix</keyword>
<dbReference type="Proteomes" id="UP001201273">
    <property type="component" value="Unassembled WGS sequence"/>
</dbReference>
<sequence>MAEQKARLRTRLKHVNNQDLLNTGFWITNVCMIVATIIGVFLASNEGFRQAMTFDDINTTEANYYLRRSMLLELEDNLVLVQHQVDILQQAQYKRYDPSRDDLALDHYVWKSMQYSANTMEVPSHLLAGVRRYYRQIERIWRKMAAHQISTQQGLEQVIAANNEVEQQLIPGIRADLKQLRQDLADYQVEVK</sequence>
<dbReference type="EMBL" id="JAIMJA010000014">
    <property type="protein sequence ID" value="MCE2595897.1"/>
    <property type="molecule type" value="Genomic_DNA"/>
</dbReference>
<gene>
    <name evidence="2" type="ORF">K6Y31_13875</name>
</gene>
<comment type="caution">
    <text evidence="2">The sequence shown here is derived from an EMBL/GenBank/DDBJ whole genome shotgun (WGS) entry which is preliminary data.</text>
</comment>
<dbReference type="RefSeq" id="WP_233053563.1">
    <property type="nucleotide sequence ID" value="NZ_JAIMJA010000014.1"/>
</dbReference>
<protein>
    <recommendedName>
        <fullName evidence="4">Methyl-accepting chemotaxis protein</fullName>
    </recommendedName>
</protein>
<evidence type="ECO:0000313" key="2">
    <source>
        <dbReference type="EMBL" id="MCE2595897.1"/>
    </source>
</evidence>
<feature type="transmembrane region" description="Helical" evidence="1">
    <location>
        <begin position="20"/>
        <end position="43"/>
    </location>
</feature>
<name>A0ABS8WA58_9GAMM</name>